<dbReference type="AlphaFoldDB" id="A0A1C1YSU9"/>
<keyword evidence="1" id="KW-1133">Transmembrane helix</keyword>
<dbReference type="Pfam" id="PF07786">
    <property type="entry name" value="HGSNAT_cat"/>
    <property type="match status" value="1"/>
</dbReference>
<sequence length="324" mass="34118">MSDAAVKGPPSRPAATRIDLLDIARGLALFAMASYHFSWDLELFGYLDQGLTTHGLFKAYARSIAGSFLFLAGVSLMLAHGSRFRPPAFAKRLAMVGGAAALITLVTVFAFPFGILHAIAAASVVGLAFLKLPGLVTVLAGIGCLVLPHVYRSAAFDPIWLNWIGLFETTPRSNDFVPLLPWLGPFLLGMGATRLAVSAGLTQRLAAIRAGSGPLARATRFCGRHSLAFYLVHQPVLLALVWTASQLAPPSPADPVPGFIAQCEAGCEQGGNDAAFCVRFCGCVTDDLRSGQLLEPLLAGKIDGTGDSRITAIAEQCTALSARP</sequence>
<dbReference type="STRING" id="1480615.AWJ14_16855"/>
<evidence type="ECO:0000259" key="2">
    <source>
        <dbReference type="Pfam" id="PF07786"/>
    </source>
</evidence>
<name>A0A1C1YSU9_9HYPH</name>
<keyword evidence="1" id="KW-0812">Transmembrane</keyword>
<dbReference type="Proteomes" id="UP000094795">
    <property type="component" value="Unassembled WGS sequence"/>
</dbReference>
<gene>
    <name evidence="3" type="ORF">AWJ14_16855</name>
</gene>
<accession>A0A1C1YSU9</accession>
<keyword evidence="1" id="KW-0472">Membrane</keyword>
<feature type="transmembrane region" description="Helical" evidence="1">
    <location>
        <begin position="59"/>
        <end position="81"/>
    </location>
</feature>
<dbReference type="EMBL" id="LQZT01000034">
    <property type="protein sequence ID" value="OCW56609.1"/>
    <property type="molecule type" value="Genomic_DNA"/>
</dbReference>
<organism evidence="3 4">
    <name type="scientific">Hoeflea olei</name>
    <dbReference type="NCBI Taxonomy" id="1480615"/>
    <lineage>
        <taxon>Bacteria</taxon>
        <taxon>Pseudomonadati</taxon>
        <taxon>Pseudomonadota</taxon>
        <taxon>Alphaproteobacteria</taxon>
        <taxon>Hyphomicrobiales</taxon>
        <taxon>Rhizobiaceae</taxon>
        <taxon>Hoeflea</taxon>
    </lineage>
</organism>
<protein>
    <recommendedName>
        <fullName evidence="2">Heparan-alpha-glucosaminide N-acetyltransferase catalytic domain-containing protein</fullName>
    </recommendedName>
</protein>
<comment type="caution">
    <text evidence="3">The sequence shown here is derived from an EMBL/GenBank/DDBJ whole genome shotgun (WGS) entry which is preliminary data.</text>
</comment>
<feature type="domain" description="Heparan-alpha-glucosaminide N-acetyltransferase catalytic" evidence="2">
    <location>
        <begin position="17"/>
        <end position="235"/>
    </location>
</feature>
<evidence type="ECO:0000313" key="3">
    <source>
        <dbReference type="EMBL" id="OCW56609.1"/>
    </source>
</evidence>
<keyword evidence="4" id="KW-1185">Reference proteome</keyword>
<evidence type="ECO:0000313" key="4">
    <source>
        <dbReference type="Proteomes" id="UP000094795"/>
    </source>
</evidence>
<evidence type="ECO:0000256" key="1">
    <source>
        <dbReference type="SAM" id="Phobius"/>
    </source>
</evidence>
<proteinExistence type="predicted"/>
<reference evidence="3 4" key="1">
    <citation type="submission" date="2015-12" db="EMBL/GenBank/DDBJ databases">
        <authorList>
            <person name="Shamseldin A."/>
            <person name="Moawad H."/>
            <person name="Abd El-Rahim W.M."/>
            <person name="Sadowsky M.J."/>
        </authorList>
    </citation>
    <scope>NUCLEOTIDE SEQUENCE [LARGE SCALE GENOMIC DNA]</scope>
    <source>
        <strain evidence="3 4">JC234</strain>
    </source>
</reference>
<dbReference type="RefSeq" id="WP_066181135.1">
    <property type="nucleotide sequence ID" value="NZ_LQZT01000034.1"/>
</dbReference>
<dbReference type="InterPro" id="IPR012429">
    <property type="entry name" value="HGSNAT_cat"/>
</dbReference>
<feature type="transmembrane region" description="Helical" evidence="1">
    <location>
        <begin position="93"/>
        <end position="113"/>
    </location>
</feature>
<feature type="transmembrane region" description="Helical" evidence="1">
    <location>
        <begin position="20"/>
        <end position="39"/>
    </location>
</feature>
<feature type="transmembrane region" description="Helical" evidence="1">
    <location>
        <begin position="119"/>
        <end position="147"/>
    </location>
</feature>